<name>A0A1L7XN26_9HELO</name>
<dbReference type="InterPro" id="IPR036514">
    <property type="entry name" value="SGNH_hydro_sf"/>
</dbReference>
<dbReference type="AlphaFoldDB" id="A0A1L7XN26"/>
<dbReference type="PANTHER" id="PTHR43784">
    <property type="entry name" value="GDSL-LIKE LIPASE/ACYLHYDROLASE, PUTATIVE (AFU_ORTHOLOGUE AFUA_2G00820)-RELATED"/>
    <property type="match status" value="1"/>
</dbReference>
<evidence type="ECO:0000313" key="3">
    <source>
        <dbReference type="Proteomes" id="UP000184330"/>
    </source>
</evidence>
<organism evidence="2 3">
    <name type="scientific">Phialocephala subalpina</name>
    <dbReference type="NCBI Taxonomy" id="576137"/>
    <lineage>
        <taxon>Eukaryota</taxon>
        <taxon>Fungi</taxon>
        <taxon>Dikarya</taxon>
        <taxon>Ascomycota</taxon>
        <taxon>Pezizomycotina</taxon>
        <taxon>Leotiomycetes</taxon>
        <taxon>Helotiales</taxon>
        <taxon>Mollisiaceae</taxon>
        <taxon>Phialocephala</taxon>
        <taxon>Phialocephala fortinii species complex</taxon>
    </lineage>
</organism>
<protein>
    <submittedName>
        <fullName evidence="2">Related to lysophospholipase L1 and related esterases</fullName>
    </submittedName>
</protein>
<feature type="domain" description="SGNH hydrolase-type esterase" evidence="1">
    <location>
        <begin position="260"/>
        <end position="452"/>
    </location>
</feature>
<dbReference type="CDD" id="cd01830">
    <property type="entry name" value="XynE_like"/>
    <property type="match status" value="1"/>
</dbReference>
<gene>
    <name evidence="2" type="ORF">PAC_16346</name>
</gene>
<proteinExistence type="predicted"/>
<dbReference type="EMBL" id="FJOG01000037">
    <property type="protein sequence ID" value="CZR66445.1"/>
    <property type="molecule type" value="Genomic_DNA"/>
</dbReference>
<dbReference type="OrthoDB" id="10071171at2759"/>
<evidence type="ECO:0000259" key="1">
    <source>
        <dbReference type="Pfam" id="PF13472"/>
    </source>
</evidence>
<dbReference type="PANTHER" id="PTHR43784:SF2">
    <property type="entry name" value="GDSL-LIKE LIPASE_ACYLHYDROLASE, PUTATIVE (AFU_ORTHOLOGUE AFUA_2G00820)-RELATED"/>
    <property type="match status" value="1"/>
</dbReference>
<dbReference type="Gene3D" id="3.40.50.1110">
    <property type="entry name" value="SGNH hydrolase"/>
    <property type="match status" value="1"/>
</dbReference>
<keyword evidence="3" id="KW-1185">Reference proteome</keyword>
<dbReference type="STRING" id="576137.A0A1L7XN26"/>
<accession>A0A1L7XN26</accession>
<evidence type="ECO:0000313" key="2">
    <source>
        <dbReference type="EMBL" id="CZR66445.1"/>
    </source>
</evidence>
<dbReference type="Pfam" id="PF13472">
    <property type="entry name" value="Lipase_GDSL_2"/>
    <property type="match status" value="1"/>
</dbReference>
<dbReference type="InterPro" id="IPR013830">
    <property type="entry name" value="SGNH_hydro"/>
</dbReference>
<reference evidence="2 3" key="1">
    <citation type="submission" date="2016-03" db="EMBL/GenBank/DDBJ databases">
        <authorList>
            <person name="Ploux O."/>
        </authorList>
    </citation>
    <scope>NUCLEOTIDE SEQUENCE [LARGE SCALE GENOMIC DNA]</scope>
    <source>
        <strain evidence="2 3">UAMH 11012</strain>
    </source>
</reference>
<dbReference type="Proteomes" id="UP000184330">
    <property type="component" value="Unassembled WGS sequence"/>
</dbReference>
<dbReference type="SUPFAM" id="SSF52266">
    <property type="entry name" value="SGNH hydrolase"/>
    <property type="match status" value="1"/>
</dbReference>
<sequence length="474" mass="49676">MYKSQVSPWFSLGSQNLALFKFTDATLRQTFHISIPASRIRIQLSNTFGGSDLPITAASLALPVGDKCGSGDIVTTSLAGVTFSGSPMLLYQKGRRCIRIQLISFTDATLRQTFHISIPASRIRIQLSNTFGGSDLPITAASLALPVGDKCGSGDIVTTSLAGVTFSGSPSVVIPKGKTVYTDPIDFAVKEQSMLTLSLYSEKGQSGSSITGHPGSRTSSWMVSGNKVNTSSVAGASTKHWYFATSVEAWAPKNSSAWIILGDSITDGRGSTDDANNRWPDLVLAKMQKGGVTNVGVNNQAAGGNTVLTGGLGPTLMTRYNRDAIQQSGVKYVMIFEGVNDIGGGGTDSGTQTQIGNNLISAFKTIAADCKKAGIAIFAATITPFGGSGQSYSNPTREATRVKVNTWITTSGTFDAVVDFSKIIGDAATPSQLASQYNSGDHLHPNVAGYQAIADAFPVDIFAKFAGNDTAGKM</sequence>
<dbReference type="InterPro" id="IPR053140">
    <property type="entry name" value="GDSL_Rv0518-like"/>
</dbReference>